<gene>
    <name evidence="1" type="ORF">X975_19817</name>
</gene>
<evidence type="ECO:0000313" key="1">
    <source>
        <dbReference type="EMBL" id="KFM76840.1"/>
    </source>
</evidence>
<name>A0A087UHK1_STEMI</name>
<proteinExistence type="predicted"/>
<evidence type="ECO:0000313" key="2">
    <source>
        <dbReference type="Proteomes" id="UP000054359"/>
    </source>
</evidence>
<dbReference type="OrthoDB" id="6515820at2759"/>
<keyword evidence="2" id="KW-1185">Reference proteome</keyword>
<feature type="non-terminal residue" evidence="1">
    <location>
        <position position="211"/>
    </location>
</feature>
<sequence>MGEQLRQFISAFAAFKEEIKVGQDSVQEEMKAVQEKMEAGQDSVKEEMKAVQEKMDAGQVSVNEEMKAIQEKIEADSSRKPETRLRSSVRRFGAVFWREVFKRLQQASVKILPTKPTETLQELATYVERLSHVAFSECPTETREILSLQYFIDGIRDSEIQKVLRMVDVKDIKNALVYAMKFEAAQQTTRRDQQQSELRKSKSQWISSLLI</sequence>
<protein>
    <submittedName>
        <fullName evidence="1">Uncharacterized protein</fullName>
    </submittedName>
</protein>
<dbReference type="OMA" id="QIKEHNC"/>
<dbReference type="EMBL" id="KK119822">
    <property type="protein sequence ID" value="KFM76840.1"/>
    <property type="molecule type" value="Genomic_DNA"/>
</dbReference>
<accession>A0A087UHK1</accession>
<dbReference type="Proteomes" id="UP000054359">
    <property type="component" value="Unassembled WGS sequence"/>
</dbReference>
<organism evidence="1 2">
    <name type="scientific">Stegodyphus mimosarum</name>
    <name type="common">African social velvet spider</name>
    <dbReference type="NCBI Taxonomy" id="407821"/>
    <lineage>
        <taxon>Eukaryota</taxon>
        <taxon>Metazoa</taxon>
        <taxon>Ecdysozoa</taxon>
        <taxon>Arthropoda</taxon>
        <taxon>Chelicerata</taxon>
        <taxon>Arachnida</taxon>
        <taxon>Araneae</taxon>
        <taxon>Araneomorphae</taxon>
        <taxon>Entelegynae</taxon>
        <taxon>Eresoidea</taxon>
        <taxon>Eresidae</taxon>
        <taxon>Stegodyphus</taxon>
    </lineage>
</organism>
<reference evidence="1 2" key="1">
    <citation type="submission" date="2013-11" db="EMBL/GenBank/DDBJ databases">
        <title>Genome sequencing of Stegodyphus mimosarum.</title>
        <authorList>
            <person name="Bechsgaard J."/>
        </authorList>
    </citation>
    <scope>NUCLEOTIDE SEQUENCE [LARGE SCALE GENOMIC DNA]</scope>
</reference>
<dbReference type="AlphaFoldDB" id="A0A087UHK1"/>